<evidence type="ECO:0000256" key="2">
    <source>
        <dbReference type="ARBA" id="ARBA00022729"/>
    </source>
</evidence>
<dbReference type="GO" id="GO:0046872">
    <property type="term" value="F:metal ion binding"/>
    <property type="evidence" value="ECO:0007669"/>
    <property type="project" value="UniProtKB-KW"/>
</dbReference>
<evidence type="ECO:0000259" key="6">
    <source>
        <dbReference type="PROSITE" id="PS00498"/>
    </source>
</evidence>
<dbReference type="PROSITE" id="PS51318">
    <property type="entry name" value="TAT"/>
    <property type="match status" value="1"/>
</dbReference>
<evidence type="ECO:0000256" key="5">
    <source>
        <dbReference type="SAM" id="SignalP"/>
    </source>
</evidence>
<dbReference type="Proteomes" id="UP000249396">
    <property type="component" value="Unassembled WGS sequence"/>
</dbReference>
<feature type="region of interest" description="Disordered" evidence="4">
    <location>
        <begin position="535"/>
        <end position="554"/>
    </location>
</feature>
<dbReference type="PROSITE" id="PS00498">
    <property type="entry name" value="TYROSINASE_2"/>
    <property type="match status" value="1"/>
</dbReference>
<dbReference type="InterPro" id="IPR006311">
    <property type="entry name" value="TAT_signal"/>
</dbReference>
<gene>
    <name evidence="7" type="ORF">DM484_09875</name>
</gene>
<evidence type="ECO:0000313" key="8">
    <source>
        <dbReference type="Proteomes" id="UP000249396"/>
    </source>
</evidence>
<dbReference type="PANTHER" id="PTHR11474">
    <property type="entry name" value="TYROSINASE FAMILY MEMBER"/>
    <property type="match status" value="1"/>
</dbReference>
<dbReference type="InterPro" id="IPR019546">
    <property type="entry name" value="TAT_signal_bac_arc"/>
</dbReference>
<dbReference type="InterPro" id="IPR002227">
    <property type="entry name" value="Tyrosinase_Cu-bd"/>
</dbReference>
<keyword evidence="1" id="KW-0479">Metal-binding</keyword>
<dbReference type="Pfam" id="PF10518">
    <property type="entry name" value="TAT_signal"/>
    <property type="match status" value="1"/>
</dbReference>
<dbReference type="Pfam" id="PF00264">
    <property type="entry name" value="Tyrosinase"/>
    <property type="match status" value="1"/>
</dbReference>
<comment type="caution">
    <text evidence="7">The sequence shown here is derived from an EMBL/GenBank/DDBJ whole genome shotgun (WGS) entry which is preliminary data.</text>
</comment>
<dbReference type="AlphaFoldDB" id="A0A2W4RL84"/>
<evidence type="ECO:0000313" key="7">
    <source>
        <dbReference type="EMBL" id="PZN80528.1"/>
    </source>
</evidence>
<evidence type="ECO:0000256" key="4">
    <source>
        <dbReference type="SAM" id="MobiDB-lite"/>
    </source>
</evidence>
<dbReference type="InterPro" id="IPR008922">
    <property type="entry name" value="Di-copper_centre_dom_sf"/>
</dbReference>
<name>A0A2W4RL84_9GAMM</name>
<accession>A0A2W4RL84</accession>
<feature type="signal peptide" evidence="5">
    <location>
        <begin position="1"/>
        <end position="31"/>
    </location>
</feature>
<organism evidence="7 8">
    <name type="scientific">Candidatus Methylumidiphilus alinenensis</name>
    <dbReference type="NCBI Taxonomy" id="2202197"/>
    <lineage>
        <taxon>Bacteria</taxon>
        <taxon>Pseudomonadati</taxon>
        <taxon>Pseudomonadota</taxon>
        <taxon>Gammaproteobacteria</taxon>
        <taxon>Methylococcales</taxon>
        <taxon>Candidatus Methylumidiphilus</taxon>
    </lineage>
</organism>
<dbReference type="SUPFAM" id="SSF48056">
    <property type="entry name" value="Di-copper centre-containing domain"/>
    <property type="match status" value="1"/>
</dbReference>
<protein>
    <submittedName>
        <fullName evidence="7">Tyrosinase</fullName>
    </submittedName>
</protein>
<evidence type="ECO:0000256" key="1">
    <source>
        <dbReference type="ARBA" id="ARBA00022723"/>
    </source>
</evidence>
<proteinExistence type="predicted"/>
<dbReference type="EMBL" id="QJPH01000283">
    <property type="protein sequence ID" value="PZN80528.1"/>
    <property type="molecule type" value="Genomic_DNA"/>
</dbReference>
<dbReference type="PANTHER" id="PTHR11474:SF76">
    <property type="entry name" value="SHKT DOMAIN-CONTAINING PROTEIN"/>
    <property type="match status" value="1"/>
</dbReference>
<dbReference type="NCBIfam" id="TIGR01409">
    <property type="entry name" value="TAT_signal_seq"/>
    <property type="match status" value="1"/>
</dbReference>
<evidence type="ECO:0000256" key="3">
    <source>
        <dbReference type="ARBA" id="ARBA00023008"/>
    </source>
</evidence>
<dbReference type="InterPro" id="IPR050316">
    <property type="entry name" value="Tyrosinase/Hemocyanin"/>
</dbReference>
<reference evidence="7 8" key="1">
    <citation type="journal article" date="2018" name="Aquat. Microb. Ecol.">
        <title>Gammaproteobacterial methanotrophs dominate.</title>
        <authorList>
            <person name="Rissanen A.J."/>
            <person name="Saarenheimo J."/>
            <person name="Tiirola M."/>
            <person name="Peura S."/>
            <person name="Aalto S.L."/>
            <person name="Karvinen A."/>
            <person name="Nykanen H."/>
        </authorList>
    </citation>
    <scope>NUCLEOTIDE SEQUENCE [LARGE SCALE GENOMIC DNA]</scope>
    <source>
        <strain evidence="7">AMbin10</strain>
    </source>
</reference>
<dbReference type="PRINTS" id="PR00092">
    <property type="entry name" value="TYROSINASE"/>
</dbReference>
<dbReference type="Gene3D" id="1.10.1280.10">
    <property type="entry name" value="Di-copper center containing domain from catechol oxidase"/>
    <property type="match status" value="1"/>
</dbReference>
<keyword evidence="2 5" id="KW-0732">Signal</keyword>
<feature type="chain" id="PRO_5015970447" evidence="5">
    <location>
        <begin position="32"/>
        <end position="554"/>
    </location>
</feature>
<keyword evidence="3" id="KW-0186">Copper</keyword>
<feature type="domain" description="Tyrosinase copper-binding" evidence="6">
    <location>
        <begin position="317"/>
        <end position="328"/>
    </location>
</feature>
<sequence length="554" mass="61100">MTNTNSNLTRRHFLKTSLAIAGAAALPQSFAGVQGTPTASSAKFIRYNVMSEGGQRALASYAKGIKAMLNLPPEHPQNWFRNAFIHFMDCPHGNWWFYVWHRGYLGYFEQTIRKLSGDNTFAMPYWDWTSLPQIPDSMFIGSLNPMGADFEPYTRNLAVFTAFIKPALTKYWNNLSTAQRGQLNKRGYTDLDLLWNDVTGYSPSLEHGIADNMAFAITCAARYLTRDNPKLDAKTSYNVSPEMVHAGLQPKFFYHDDIKQSFTSSKTDSHNSPPTKTTNFSVLEGFPHNKVHNFIGGVGPVDPGPYGNMTNNLSPVDPIFFLHHSNMDRLWDIWTRKQKHFNLPYLPPLGKELDDLSNEPFLFYVTANGEQVGNNSLAGEYLSTGRFDYTYDSGFGEDIMKGPIAEPTAKQAMPLVNGSVEGNSALLAIPSAAIKNHLAATGGVSLLMAEVTLPWPSATSNTREFDVIVGAPSEVTQVDADSPYYAGTIAFFGKMAHMKDMSPNATFSFPLPKSAKAFHLLGDAENTPVNIRVVPTQGGKSTPTVKGVSVRASD</sequence>
<dbReference type="GO" id="GO:0016491">
    <property type="term" value="F:oxidoreductase activity"/>
    <property type="evidence" value="ECO:0007669"/>
    <property type="project" value="InterPro"/>
</dbReference>